<protein>
    <submittedName>
        <fullName evidence="3">Mannosyl-glycoprotein endo-beta-N-acetylglucosaminidase</fullName>
    </submittedName>
</protein>
<sequence>MKNTVFIRIVITLMLLCFAGEAKVMATVAQDSGRRDFLQTADPIDLSIMGPPLATQEQCLNYLLKRNPSPFLTIAPEQLIKHFYTEALREGVRPDVAFAQALHETGNFRYGGDVVALQNNYCGLGTTGGGVRGAWFPNAQIGVRAQIQHLLAYSTKRPPQLPVVDPRYELVKKSDNFGRAVTWTDLNGKWAVPGKTYGQKILKIHQQILDGE</sequence>
<proteinExistence type="predicted"/>
<dbReference type="AlphaFoldDB" id="A0A1H0AQH1"/>
<dbReference type="Proteomes" id="UP000214880">
    <property type="component" value="Unassembled WGS sequence"/>
</dbReference>
<evidence type="ECO:0000313" key="4">
    <source>
        <dbReference type="Proteomes" id="UP000214880"/>
    </source>
</evidence>
<feature type="domain" description="Mannosyl-glycoprotein endo-beta-N-acetylglucosamidase-like" evidence="2">
    <location>
        <begin position="81"/>
        <end position="208"/>
    </location>
</feature>
<keyword evidence="1" id="KW-0732">Signal</keyword>
<keyword evidence="4" id="KW-1185">Reference proteome</keyword>
<name>A0A1H0AQH1_9FIRM</name>
<dbReference type="GO" id="GO:0004040">
    <property type="term" value="F:amidase activity"/>
    <property type="evidence" value="ECO:0007669"/>
    <property type="project" value="InterPro"/>
</dbReference>
<dbReference type="OrthoDB" id="9763643at2"/>
<gene>
    <name evidence="3" type="ORF">SAMN04488502_12110</name>
</gene>
<feature type="signal peptide" evidence="1">
    <location>
        <begin position="1"/>
        <end position="22"/>
    </location>
</feature>
<dbReference type="RefSeq" id="WP_092075140.1">
    <property type="nucleotide sequence ID" value="NZ_FNHB01000021.1"/>
</dbReference>
<accession>A0A1H0AQH1</accession>
<feature type="chain" id="PRO_5038969135" evidence="1">
    <location>
        <begin position="23"/>
        <end position="212"/>
    </location>
</feature>
<organism evidence="3 4">
    <name type="scientific">Dendrosporobacter quercicolus</name>
    <dbReference type="NCBI Taxonomy" id="146817"/>
    <lineage>
        <taxon>Bacteria</taxon>
        <taxon>Bacillati</taxon>
        <taxon>Bacillota</taxon>
        <taxon>Negativicutes</taxon>
        <taxon>Selenomonadales</taxon>
        <taxon>Sporomusaceae</taxon>
        <taxon>Dendrosporobacter</taxon>
    </lineage>
</organism>
<evidence type="ECO:0000256" key="1">
    <source>
        <dbReference type="SAM" id="SignalP"/>
    </source>
</evidence>
<evidence type="ECO:0000259" key="2">
    <source>
        <dbReference type="Pfam" id="PF01832"/>
    </source>
</evidence>
<dbReference type="Pfam" id="PF01832">
    <property type="entry name" value="Glucosaminidase"/>
    <property type="match status" value="1"/>
</dbReference>
<dbReference type="EMBL" id="FNHB01000021">
    <property type="protein sequence ID" value="SDN35615.1"/>
    <property type="molecule type" value="Genomic_DNA"/>
</dbReference>
<dbReference type="STRING" id="146817.SAMN04488502_12110"/>
<evidence type="ECO:0000313" key="3">
    <source>
        <dbReference type="EMBL" id="SDN35615.1"/>
    </source>
</evidence>
<dbReference type="InterPro" id="IPR002901">
    <property type="entry name" value="MGlyc_endo_b_GlcNAc-like_dom"/>
</dbReference>
<reference evidence="3 4" key="1">
    <citation type="submission" date="2016-10" db="EMBL/GenBank/DDBJ databases">
        <authorList>
            <person name="de Groot N.N."/>
        </authorList>
    </citation>
    <scope>NUCLEOTIDE SEQUENCE [LARGE SCALE GENOMIC DNA]</scope>
    <source>
        <strain evidence="3 4">DSM 1736</strain>
    </source>
</reference>